<evidence type="ECO:0000313" key="2">
    <source>
        <dbReference type="Proteomes" id="UP000309997"/>
    </source>
</evidence>
<name>A0ACC4C5Z7_POPAL</name>
<organism evidence="1 2">
    <name type="scientific">Populus alba</name>
    <name type="common">White poplar</name>
    <dbReference type="NCBI Taxonomy" id="43335"/>
    <lineage>
        <taxon>Eukaryota</taxon>
        <taxon>Viridiplantae</taxon>
        <taxon>Streptophyta</taxon>
        <taxon>Embryophyta</taxon>
        <taxon>Tracheophyta</taxon>
        <taxon>Spermatophyta</taxon>
        <taxon>Magnoliopsida</taxon>
        <taxon>eudicotyledons</taxon>
        <taxon>Gunneridae</taxon>
        <taxon>Pentapetalae</taxon>
        <taxon>rosids</taxon>
        <taxon>fabids</taxon>
        <taxon>Malpighiales</taxon>
        <taxon>Salicaceae</taxon>
        <taxon>Saliceae</taxon>
        <taxon>Populus</taxon>
    </lineage>
</organism>
<evidence type="ECO:0000313" key="1">
    <source>
        <dbReference type="EMBL" id="KAL3586924.1"/>
    </source>
</evidence>
<accession>A0ACC4C5Z7</accession>
<comment type="caution">
    <text evidence="1">The sequence shown here is derived from an EMBL/GenBank/DDBJ whole genome shotgun (WGS) entry which is preliminary data.</text>
</comment>
<protein>
    <submittedName>
        <fullName evidence="1">Uncharacterized protein</fullName>
    </submittedName>
</protein>
<gene>
    <name evidence="1" type="ORF">D5086_013791</name>
</gene>
<reference evidence="1 2" key="1">
    <citation type="journal article" date="2024" name="Plant Biotechnol. J.">
        <title>Genome and CRISPR/Cas9 system of a widespread forest tree (Populus alba) in the world.</title>
        <authorList>
            <person name="Liu Y.J."/>
            <person name="Jiang P.F."/>
            <person name="Han X.M."/>
            <person name="Li X.Y."/>
            <person name="Wang H.M."/>
            <person name="Wang Y.J."/>
            <person name="Wang X.X."/>
            <person name="Zeng Q.Y."/>
        </authorList>
    </citation>
    <scope>NUCLEOTIDE SEQUENCE [LARGE SCALE GENOMIC DNA]</scope>
    <source>
        <strain evidence="2">cv. PAL-ZL1</strain>
    </source>
</reference>
<sequence>MASIRRTLSPVPRAGTLLNGEACQVASPLSKSSSSYSQNYSTSGGFLSSIFGLSDVQAFAYGVFSPRSSRPLERSKSKGQVWKRALFHFLVSFVIGVFIGLTPFVSMNLSTNPMSKHQAFSFEVVSTVGNFDKHEDMTRNATTIAERGGLENSTTLEPQVKEEESGDGNSNGTSISLSLSEDVNLVSRKLLIIVTPTHARPLQAYYLSRLAHTLKLVQPPLLWIVVEMTLQSDHTADILRRTGVMYRHLVCNKNLTDIKDSSVHQRNVALSHIETHHLDGIVHFADDYNTYSADLFEQMRQIRRFGTWTVAKLTGNKNKDFVEGPICNGTQVIGWHVNDSRRRFRRFHADMSGFAFNSTIIWDPKRWHRPTPEPIRQLDTVRDGFQVSSFIEQVVEDESQMEGLLENCSRVMVWLLQLQSSNSLYPPKWFLDGTVGGMHPESQIFLLMGETSYLDRRVLGMALDTTG</sequence>
<proteinExistence type="predicted"/>
<dbReference type="EMBL" id="RCHU02000006">
    <property type="protein sequence ID" value="KAL3586924.1"/>
    <property type="molecule type" value="Genomic_DNA"/>
</dbReference>
<dbReference type="Proteomes" id="UP000309997">
    <property type="component" value="Unassembled WGS sequence"/>
</dbReference>
<keyword evidence="2" id="KW-1185">Reference proteome</keyword>